<dbReference type="SUPFAM" id="SSF51905">
    <property type="entry name" value="FAD/NAD(P)-binding domain"/>
    <property type="match status" value="1"/>
</dbReference>
<protein>
    <submittedName>
        <fullName evidence="5">2-polyprenyl-6-methoxyphenol hydroxylase</fullName>
    </submittedName>
</protein>
<evidence type="ECO:0000313" key="5">
    <source>
        <dbReference type="EMBL" id="SDW39845.1"/>
    </source>
</evidence>
<dbReference type="Gene3D" id="3.50.50.60">
    <property type="entry name" value="FAD/NAD(P)-binding domain"/>
    <property type="match status" value="1"/>
</dbReference>
<evidence type="ECO:0000313" key="6">
    <source>
        <dbReference type="Proteomes" id="UP000199488"/>
    </source>
</evidence>
<proteinExistence type="predicted"/>
<dbReference type="AlphaFoldDB" id="A0A1H2T808"/>
<dbReference type="RefSeq" id="WP_091612624.1">
    <property type="nucleotide sequence ID" value="NZ_FNNC01000002.1"/>
</dbReference>
<dbReference type="GO" id="GO:0071949">
    <property type="term" value="F:FAD binding"/>
    <property type="evidence" value="ECO:0007669"/>
    <property type="project" value="InterPro"/>
</dbReference>
<dbReference type="InterPro" id="IPR002938">
    <property type="entry name" value="FAD-bd"/>
</dbReference>
<evidence type="ECO:0000256" key="1">
    <source>
        <dbReference type="ARBA" id="ARBA00001974"/>
    </source>
</evidence>
<organism evidence="5 6">
    <name type="scientific">Marinococcus luteus</name>
    <dbReference type="NCBI Taxonomy" id="1122204"/>
    <lineage>
        <taxon>Bacteria</taxon>
        <taxon>Bacillati</taxon>
        <taxon>Bacillota</taxon>
        <taxon>Bacilli</taxon>
        <taxon>Bacillales</taxon>
        <taxon>Bacillaceae</taxon>
        <taxon>Marinococcus</taxon>
    </lineage>
</organism>
<dbReference type="EMBL" id="FNNC01000002">
    <property type="protein sequence ID" value="SDW39845.1"/>
    <property type="molecule type" value="Genomic_DNA"/>
</dbReference>
<dbReference type="InterPro" id="IPR050641">
    <property type="entry name" value="RIFMO-like"/>
</dbReference>
<gene>
    <name evidence="5" type="ORF">SAMN05421781_1278</name>
</gene>
<dbReference type="PANTHER" id="PTHR43004">
    <property type="entry name" value="TRK SYSTEM POTASSIUM UPTAKE PROTEIN"/>
    <property type="match status" value="1"/>
</dbReference>
<dbReference type="PRINTS" id="PR00420">
    <property type="entry name" value="RNGMNOXGNASE"/>
</dbReference>
<reference evidence="5 6" key="1">
    <citation type="submission" date="2016-10" db="EMBL/GenBank/DDBJ databases">
        <authorList>
            <person name="de Groot N.N."/>
        </authorList>
    </citation>
    <scope>NUCLEOTIDE SEQUENCE [LARGE SCALE GENOMIC DNA]</scope>
    <source>
        <strain evidence="5 6">DSM 23126</strain>
    </source>
</reference>
<accession>A0A1H2T808</accession>
<evidence type="ECO:0000256" key="2">
    <source>
        <dbReference type="ARBA" id="ARBA00022630"/>
    </source>
</evidence>
<evidence type="ECO:0000256" key="3">
    <source>
        <dbReference type="ARBA" id="ARBA00022827"/>
    </source>
</evidence>
<dbReference type="Pfam" id="PF01494">
    <property type="entry name" value="FAD_binding_3"/>
    <property type="match status" value="1"/>
</dbReference>
<dbReference type="GO" id="GO:0016709">
    <property type="term" value="F:oxidoreductase activity, acting on paired donors, with incorporation or reduction of molecular oxygen, NAD(P)H as one donor, and incorporation of one atom of oxygen"/>
    <property type="evidence" value="ECO:0007669"/>
    <property type="project" value="UniProtKB-ARBA"/>
</dbReference>
<keyword evidence="3" id="KW-0274">FAD</keyword>
<comment type="cofactor">
    <cofactor evidence="1">
        <name>FAD</name>
        <dbReference type="ChEBI" id="CHEBI:57692"/>
    </cofactor>
</comment>
<feature type="domain" description="FAD-binding" evidence="4">
    <location>
        <begin position="6"/>
        <end position="342"/>
    </location>
</feature>
<dbReference type="OrthoDB" id="9766816at2"/>
<name>A0A1H2T808_9BACI</name>
<keyword evidence="6" id="KW-1185">Reference proteome</keyword>
<dbReference type="Proteomes" id="UP000199488">
    <property type="component" value="Unassembled WGS sequence"/>
</dbReference>
<evidence type="ECO:0000259" key="4">
    <source>
        <dbReference type="Pfam" id="PF01494"/>
    </source>
</evidence>
<dbReference type="STRING" id="1122204.SAMN05421781_1278"/>
<sequence>MKTTNTDVCIVGAGPVGLTAANTLRALGIRVRILDRKSSISPFSKAFGIQARTLEMLSLIGTLRPFLKEGFPITDASVQPEGKRASKASFASLDTPFPFMLMLPQSDTEHILKKQLREVGQFIDWNTHCERITQYSDYAEVECYTENGQELIRASYVIGCDGPHSTVRENMNVSFPGGKHETIYFLGDVTVEGISLSNDISTFITERGVAAFFPFRDETYRVITIDHAEQNREHRDDLPLEDLEKSVQRITQQPVHFTSASWLSQFGTSHHQADAYRDKRLFLAGDAAHLHSPFGGQGMNLGMQDAVNLCWKLAWVLRGHSDPALLDTYEEERYAVGRKTIRMTNTAMQVMTRSHTLIPRLLANPVSMLSKSSSLQRQLTQRLANIDISYQNRASFAKFQHQGEMIPAGSRAAPARVLTEEGEHADVMDFLHIQQFTCLFYIEDEQELHQLDESIQEVRRQYGPSILILVVQRKGILRVSKPNIHHLFDYRRDLAVKWKLPTFSAVLIRPDGYVAFAEHPVRTGRLMRKIHTALYQ</sequence>
<keyword evidence="2" id="KW-0285">Flavoprotein</keyword>
<dbReference type="Gene3D" id="3.40.30.120">
    <property type="match status" value="1"/>
</dbReference>
<dbReference type="PANTHER" id="PTHR43004:SF19">
    <property type="entry name" value="BINDING MONOOXYGENASE, PUTATIVE (JCVI)-RELATED"/>
    <property type="match status" value="1"/>
</dbReference>
<dbReference type="Gene3D" id="3.30.70.2450">
    <property type="match status" value="1"/>
</dbReference>
<dbReference type="InterPro" id="IPR036188">
    <property type="entry name" value="FAD/NAD-bd_sf"/>
</dbReference>